<organism evidence="2 3">
    <name type="scientific">Erythrobacter fulvus</name>
    <dbReference type="NCBI Taxonomy" id="2987523"/>
    <lineage>
        <taxon>Bacteria</taxon>
        <taxon>Pseudomonadati</taxon>
        <taxon>Pseudomonadota</taxon>
        <taxon>Alphaproteobacteria</taxon>
        <taxon>Sphingomonadales</taxon>
        <taxon>Erythrobacteraceae</taxon>
        <taxon>Erythrobacter/Porphyrobacter group</taxon>
        <taxon>Erythrobacter</taxon>
    </lineage>
</organism>
<evidence type="ECO:0008006" key="4">
    <source>
        <dbReference type="Google" id="ProtNLM"/>
    </source>
</evidence>
<feature type="transmembrane region" description="Helical" evidence="1">
    <location>
        <begin position="61"/>
        <end position="83"/>
    </location>
</feature>
<reference evidence="2 3" key="1">
    <citation type="submission" date="2022-10" db="EMBL/GenBank/DDBJ databases">
        <title>Erythrobacter sp. sf7 Genome sequencing.</title>
        <authorList>
            <person name="Park S."/>
        </authorList>
    </citation>
    <scope>NUCLEOTIDE SEQUENCE [LARGE SCALE GENOMIC DNA]</scope>
    <source>
        <strain evidence="3">sf7</strain>
    </source>
</reference>
<accession>A0ABT5JLA8</accession>
<keyword evidence="1" id="KW-0812">Transmembrane</keyword>
<keyword evidence="1" id="KW-0472">Membrane</keyword>
<dbReference type="EMBL" id="JAQQXQ010000001">
    <property type="protein sequence ID" value="MDC8753254.1"/>
    <property type="molecule type" value="Genomic_DNA"/>
</dbReference>
<evidence type="ECO:0000313" key="2">
    <source>
        <dbReference type="EMBL" id="MDC8753254.1"/>
    </source>
</evidence>
<keyword evidence="1" id="KW-1133">Transmembrane helix</keyword>
<evidence type="ECO:0000256" key="1">
    <source>
        <dbReference type="SAM" id="Phobius"/>
    </source>
</evidence>
<proteinExistence type="predicted"/>
<name>A0ABT5JLA8_9SPHN</name>
<comment type="caution">
    <text evidence="2">The sequence shown here is derived from an EMBL/GenBank/DDBJ whole genome shotgun (WGS) entry which is preliminary data.</text>
</comment>
<gene>
    <name evidence="2" type="ORF">OIK40_01205</name>
</gene>
<sequence length="125" mass="13197">MNKANIFMGGSWIGLSGLLLVGAAQAVDAWGLIGMPGTALLMIGSFAMLATRKADEYTLGLWNAGASVAFGTMLISFIGLSFVEGFIDGLTNRSSERSIPADTVLVLQIASFYIGLFIKRLLGDM</sequence>
<evidence type="ECO:0000313" key="3">
    <source>
        <dbReference type="Proteomes" id="UP001216558"/>
    </source>
</evidence>
<feature type="transmembrane region" description="Helical" evidence="1">
    <location>
        <begin position="103"/>
        <end position="122"/>
    </location>
</feature>
<keyword evidence="3" id="KW-1185">Reference proteome</keyword>
<dbReference type="RefSeq" id="WP_273675506.1">
    <property type="nucleotide sequence ID" value="NZ_JAQQXQ010000001.1"/>
</dbReference>
<dbReference type="Proteomes" id="UP001216558">
    <property type="component" value="Unassembled WGS sequence"/>
</dbReference>
<feature type="transmembrane region" description="Helical" evidence="1">
    <location>
        <begin position="36"/>
        <end position="54"/>
    </location>
</feature>
<protein>
    <recommendedName>
        <fullName evidence="4">MotA/TolQ/ExbB proton channel domain-containing protein</fullName>
    </recommendedName>
</protein>